<dbReference type="Pfam" id="PF13472">
    <property type="entry name" value="Lipase_GDSL_2"/>
    <property type="match status" value="1"/>
</dbReference>
<protein>
    <recommendedName>
        <fullName evidence="1">SGNH hydrolase-type esterase domain-containing protein</fullName>
    </recommendedName>
</protein>
<dbReference type="AlphaFoldDB" id="A0A917HU30"/>
<dbReference type="InterPro" id="IPR013830">
    <property type="entry name" value="SGNH_hydro"/>
</dbReference>
<keyword evidence="3" id="KW-1185">Reference proteome</keyword>
<accession>A0A917HU30</accession>
<evidence type="ECO:0000259" key="1">
    <source>
        <dbReference type="Pfam" id="PF13472"/>
    </source>
</evidence>
<dbReference type="PANTHER" id="PTHR30383">
    <property type="entry name" value="THIOESTERASE 1/PROTEASE 1/LYSOPHOSPHOLIPASE L1"/>
    <property type="match status" value="1"/>
</dbReference>
<reference evidence="2" key="2">
    <citation type="submission" date="2020-09" db="EMBL/GenBank/DDBJ databases">
        <authorList>
            <person name="Sun Q."/>
            <person name="Zhou Y."/>
        </authorList>
    </citation>
    <scope>NUCLEOTIDE SEQUENCE</scope>
    <source>
        <strain evidence="2">CGMCC 1.12195</strain>
    </source>
</reference>
<dbReference type="PANTHER" id="PTHR30383:SF5">
    <property type="entry name" value="SGNH HYDROLASE-TYPE ESTERASE DOMAIN-CONTAINING PROTEIN"/>
    <property type="match status" value="1"/>
</dbReference>
<dbReference type="EMBL" id="BMER01000002">
    <property type="protein sequence ID" value="GGG90612.1"/>
    <property type="molecule type" value="Genomic_DNA"/>
</dbReference>
<reference evidence="2" key="1">
    <citation type="journal article" date="2014" name="Int. J. Syst. Evol. Microbiol.">
        <title>Complete genome sequence of Corynebacterium casei LMG S-19264T (=DSM 44701T), isolated from a smear-ripened cheese.</title>
        <authorList>
            <consortium name="US DOE Joint Genome Institute (JGI-PGF)"/>
            <person name="Walter F."/>
            <person name="Albersmeier A."/>
            <person name="Kalinowski J."/>
            <person name="Ruckert C."/>
        </authorList>
    </citation>
    <scope>NUCLEOTIDE SEQUENCE</scope>
    <source>
        <strain evidence="2">CGMCC 1.12195</strain>
    </source>
</reference>
<dbReference type="SUPFAM" id="SSF52266">
    <property type="entry name" value="SGNH hydrolase"/>
    <property type="match status" value="1"/>
</dbReference>
<dbReference type="GO" id="GO:0004622">
    <property type="term" value="F:phosphatidylcholine lysophospholipase activity"/>
    <property type="evidence" value="ECO:0007669"/>
    <property type="project" value="TreeGrafter"/>
</dbReference>
<gene>
    <name evidence="2" type="ORF">GCM10007415_26450</name>
</gene>
<comment type="caution">
    <text evidence="2">The sequence shown here is derived from an EMBL/GenBank/DDBJ whole genome shotgun (WGS) entry which is preliminary data.</text>
</comment>
<dbReference type="CDD" id="cd00229">
    <property type="entry name" value="SGNH_hydrolase"/>
    <property type="match status" value="1"/>
</dbReference>
<sequence>MNGTTSLLSLALIGMACHIGQAQPADTLDRHWPAYISLDDYMVPFLVADTIHDETIVFIQEGNALPTGNLLFPAKAILSVRDVYLDRQYKEGRDWIRSGQRIIRTDSSRMPYFRKEELVYAQEKKGISQPGKLPGTFVLFSEQELIRSRQIAVTYIPDRTQGSYPKQLHPSDKLPQTTEKLARKQPLQVVFWGNSIETGANSSGFMHVPPFMPNWAQLFVYQLRRQFDSPVSFANLAVGGKTADWGLQEINRVIEQQPDLVVIGFGMNDGTFRVPADTFTNRIKQIVHRVRNLQPHCEFIVITPILANPNAIQDQLQYEYRQPLLALETKGVAIADMTYWHRWLLTHKSYQDMTGNNINHPNDYLARWYAQVLSALFIPYSTKN</sequence>
<dbReference type="InterPro" id="IPR036514">
    <property type="entry name" value="SGNH_hydro_sf"/>
</dbReference>
<name>A0A917HU30_9SPHI</name>
<organism evidence="2 3">
    <name type="scientific">Parapedobacter pyrenivorans</name>
    <dbReference type="NCBI Taxonomy" id="1305674"/>
    <lineage>
        <taxon>Bacteria</taxon>
        <taxon>Pseudomonadati</taxon>
        <taxon>Bacteroidota</taxon>
        <taxon>Sphingobacteriia</taxon>
        <taxon>Sphingobacteriales</taxon>
        <taxon>Sphingobacteriaceae</taxon>
        <taxon>Parapedobacter</taxon>
    </lineage>
</organism>
<dbReference type="InterPro" id="IPR051532">
    <property type="entry name" value="Ester_Hydrolysis_Enzymes"/>
</dbReference>
<dbReference type="RefSeq" id="WP_188506515.1">
    <property type="nucleotide sequence ID" value="NZ_BMER01000002.1"/>
</dbReference>
<feature type="domain" description="SGNH hydrolase-type esterase" evidence="1">
    <location>
        <begin position="193"/>
        <end position="363"/>
    </location>
</feature>
<dbReference type="Gene3D" id="3.40.50.1110">
    <property type="entry name" value="SGNH hydrolase"/>
    <property type="match status" value="1"/>
</dbReference>
<evidence type="ECO:0000313" key="2">
    <source>
        <dbReference type="EMBL" id="GGG90612.1"/>
    </source>
</evidence>
<evidence type="ECO:0000313" key="3">
    <source>
        <dbReference type="Proteomes" id="UP000660862"/>
    </source>
</evidence>
<dbReference type="Proteomes" id="UP000660862">
    <property type="component" value="Unassembled WGS sequence"/>
</dbReference>
<proteinExistence type="predicted"/>